<dbReference type="SUPFAM" id="SSF49899">
    <property type="entry name" value="Concanavalin A-like lectins/glucanases"/>
    <property type="match status" value="1"/>
</dbReference>
<keyword evidence="2" id="KW-0134">Cell wall</keyword>
<dbReference type="InterPro" id="IPR023296">
    <property type="entry name" value="Glyco_hydro_beta-prop_sf"/>
</dbReference>
<reference evidence="12 13" key="1">
    <citation type="journal article" date="2015" name="Genome Announc.">
        <title>Expanding the biotechnology potential of lactobacilli through comparative genomics of 213 strains and associated genera.</title>
        <authorList>
            <person name="Sun Z."/>
            <person name="Harris H.M."/>
            <person name="McCann A."/>
            <person name="Guo C."/>
            <person name="Argimon S."/>
            <person name="Zhang W."/>
            <person name="Yang X."/>
            <person name="Jeffery I.B."/>
            <person name="Cooney J.C."/>
            <person name="Kagawa T.F."/>
            <person name="Liu W."/>
            <person name="Song Y."/>
            <person name="Salvetti E."/>
            <person name="Wrobel A."/>
            <person name="Rasinkangas P."/>
            <person name="Parkhill J."/>
            <person name="Rea M.C."/>
            <person name="O'Sullivan O."/>
            <person name="Ritari J."/>
            <person name="Douillard F.P."/>
            <person name="Paul Ross R."/>
            <person name="Yang R."/>
            <person name="Briner A.E."/>
            <person name="Felis G.E."/>
            <person name="de Vos W.M."/>
            <person name="Barrangou R."/>
            <person name="Klaenhammer T.R."/>
            <person name="Caufield P.W."/>
            <person name="Cui Y."/>
            <person name="Zhang H."/>
            <person name="O'Toole P.W."/>
        </authorList>
    </citation>
    <scope>NUCLEOTIDE SEQUENCE [LARGE SCALE GENOMIC DNA]</scope>
    <source>
        <strain evidence="12 13">DSM 21376</strain>
    </source>
</reference>
<comment type="caution">
    <text evidence="12">The sequence shown here is derived from an EMBL/GenBank/DDBJ whole genome shotgun (WGS) entry which is preliminary data.</text>
</comment>
<dbReference type="Pfam" id="PF00251">
    <property type="entry name" value="Glyco_hydro_32N"/>
    <property type="match status" value="2"/>
</dbReference>
<dbReference type="Gene3D" id="2.115.10.20">
    <property type="entry name" value="Glycosyl hydrolase domain, family 43"/>
    <property type="match status" value="1"/>
</dbReference>
<feature type="compositionally biased region" description="Low complexity" evidence="9">
    <location>
        <begin position="141"/>
        <end position="159"/>
    </location>
</feature>
<feature type="compositionally biased region" description="Polar residues" evidence="9">
    <location>
        <begin position="175"/>
        <end position="214"/>
    </location>
</feature>
<feature type="compositionally biased region" description="Polar residues" evidence="9">
    <location>
        <begin position="116"/>
        <end position="133"/>
    </location>
</feature>
<dbReference type="Gene3D" id="2.60.120.560">
    <property type="entry name" value="Exo-inulinase, domain 1"/>
    <property type="match status" value="1"/>
</dbReference>
<evidence type="ECO:0000256" key="9">
    <source>
        <dbReference type="SAM" id="MobiDB-lite"/>
    </source>
</evidence>
<dbReference type="GO" id="GO:0004575">
    <property type="term" value="F:sucrose alpha-glucosidase activity"/>
    <property type="evidence" value="ECO:0007669"/>
    <property type="project" value="TreeGrafter"/>
</dbReference>
<comment type="similarity">
    <text evidence="1">Belongs to the glycosyl hydrolase 32 family.</text>
</comment>
<dbReference type="InterPro" id="IPR022263">
    <property type="entry name" value="KxYKxGKxW"/>
</dbReference>
<name>A0A0R2DZ86_9LACO</name>
<dbReference type="InterPro" id="IPR019931">
    <property type="entry name" value="LPXTG_anchor"/>
</dbReference>
<feature type="transmembrane region" description="Helical" evidence="10">
    <location>
        <begin position="1032"/>
        <end position="1052"/>
    </location>
</feature>
<dbReference type="NCBIfam" id="TIGR01167">
    <property type="entry name" value="LPXTG_anchor"/>
    <property type="match status" value="1"/>
</dbReference>
<dbReference type="InterPro" id="IPR018053">
    <property type="entry name" value="Glyco_hydro_32_AS"/>
</dbReference>
<evidence type="ECO:0000256" key="3">
    <source>
        <dbReference type="ARBA" id="ARBA00022525"/>
    </source>
</evidence>
<dbReference type="GO" id="GO:0005737">
    <property type="term" value="C:cytoplasm"/>
    <property type="evidence" value="ECO:0007669"/>
    <property type="project" value="TreeGrafter"/>
</dbReference>
<dbReference type="InterPro" id="IPR009459">
    <property type="entry name" value="MucBP_dom"/>
</dbReference>
<keyword evidence="7" id="KW-0572">Peptidoglycan-anchor</keyword>
<proteinExistence type="inferred from homology"/>
<feature type="region of interest" description="Disordered" evidence="9">
    <location>
        <begin position="962"/>
        <end position="981"/>
    </location>
</feature>
<dbReference type="GO" id="GO:0005987">
    <property type="term" value="P:sucrose catabolic process"/>
    <property type="evidence" value="ECO:0007669"/>
    <property type="project" value="TreeGrafter"/>
</dbReference>
<feature type="compositionally biased region" description="Polar residues" evidence="9">
    <location>
        <begin position="52"/>
        <end position="71"/>
    </location>
</feature>
<keyword evidence="5" id="KW-0677">Repeat</keyword>
<keyword evidence="4" id="KW-0732">Signal</keyword>
<dbReference type="NCBIfam" id="TIGR03715">
    <property type="entry name" value="KxYKxGKxW"/>
    <property type="match status" value="1"/>
</dbReference>
<keyword evidence="10" id="KW-0812">Transmembrane</keyword>
<dbReference type="eggNOG" id="COG3386">
    <property type="taxonomic scope" value="Bacteria"/>
</dbReference>
<dbReference type="PATRIC" id="fig|1423806.3.peg.2273"/>
<gene>
    <name evidence="12" type="ORF">FD15_GL002225</name>
</gene>
<dbReference type="PANTHER" id="PTHR42800">
    <property type="entry name" value="EXOINULINASE INUD (AFU_ORTHOLOGUE AFUA_5G00480)"/>
    <property type="match status" value="1"/>
</dbReference>
<keyword evidence="10" id="KW-1133">Transmembrane helix</keyword>
<protein>
    <submittedName>
        <fullName evidence="12">Fructan hydrolase</fullName>
    </submittedName>
</protein>
<dbReference type="Pfam" id="PF08244">
    <property type="entry name" value="Glyco_hydro_32C"/>
    <property type="match status" value="1"/>
</dbReference>
<dbReference type="Proteomes" id="UP000050961">
    <property type="component" value="Unassembled WGS sequence"/>
</dbReference>
<evidence type="ECO:0000313" key="13">
    <source>
        <dbReference type="Proteomes" id="UP000050961"/>
    </source>
</evidence>
<dbReference type="PROSITE" id="PS00609">
    <property type="entry name" value="GLYCOSYL_HYDROL_F32"/>
    <property type="match status" value="1"/>
</dbReference>
<feature type="region of interest" description="Disordered" evidence="9">
    <location>
        <begin position="52"/>
        <end position="222"/>
    </location>
</feature>
<evidence type="ECO:0000256" key="4">
    <source>
        <dbReference type="ARBA" id="ARBA00022729"/>
    </source>
</evidence>
<dbReference type="CDD" id="cd18622">
    <property type="entry name" value="GH32_Inu-like"/>
    <property type="match status" value="1"/>
</dbReference>
<feature type="compositionally biased region" description="Polar residues" evidence="9">
    <location>
        <begin position="966"/>
        <end position="981"/>
    </location>
</feature>
<dbReference type="PANTHER" id="PTHR42800:SF1">
    <property type="entry name" value="EXOINULINASE INUD (AFU_ORTHOLOGUE AFUA_5G00480)"/>
    <property type="match status" value="1"/>
</dbReference>
<dbReference type="InterPro" id="IPR001362">
    <property type="entry name" value="Glyco_hydro_32"/>
</dbReference>
<feature type="domain" description="Gram-positive cocci surface proteins LPxTG" evidence="11">
    <location>
        <begin position="1024"/>
        <end position="1061"/>
    </location>
</feature>
<dbReference type="AlphaFoldDB" id="A0A0R2DZ86"/>
<evidence type="ECO:0000256" key="7">
    <source>
        <dbReference type="ARBA" id="ARBA00023088"/>
    </source>
</evidence>
<dbReference type="InterPro" id="IPR013783">
    <property type="entry name" value="Ig-like_fold"/>
</dbReference>
<dbReference type="SUPFAM" id="SSF75005">
    <property type="entry name" value="Arabinanase/levansucrase/invertase"/>
    <property type="match status" value="1"/>
</dbReference>
<dbReference type="Pfam" id="PF00746">
    <property type="entry name" value="Gram_pos_anchor"/>
    <property type="match status" value="1"/>
</dbReference>
<evidence type="ECO:0000313" key="12">
    <source>
        <dbReference type="EMBL" id="KRN05661.1"/>
    </source>
</evidence>
<evidence type="ECO:0000256" key="8">
    <source>
        <dbReference type="ARBA" id="ARBA00023295"/>
    </source>
</evidence>
<evidence type="ECO:0000256" key="6">
    <source>
        <dbReference type="ARBA" id="ARBA00022801"/>
    </source>
</evidence>
<feature type="compositionally biased region" description="Low complexity" evidence="9">
    <location>
        <begin position="92"/>
        <end position="115"/>
    </location>
</feature>
<keyword evidence="6 12" id="KW-0378">Hydrolase</keyword>
<dbReference type="EMBL" id="AYZF01000017">
    <property type="protein sequence ID" value="KRN05661.1"/>
    <property type="molecule type" value="Genomic_DNA"/>
</dbReference>
<dbReference type="Pfam" id="PF06458">
    <property type="entry name" value="MucBP"/>
    <property type="match status" value="1"/>
</dbReference>
<dbReference type="STRING" id="1423806.FD15_GL002225"/>
<accession>A0A0R2DZ86</accession>
<dbReference type="PROSITE" id="PS50847">
    <property type="entry name" value="GRAM_POS_ANCHORING"/>
    <property type="match status" value="1"/>
</dbReference>
<organism evidence="12 13">
    <name type="scientific">Liquorilactobacillus sucicola DSM 21376 = JCM 15457</name>
    <dbReference type="NCBI Taxonomy" id="1423806"/>
    <lineage>
        <taxon>Bacteria</taxon>
        <taxon>Bacillati</taxon>
        <taxon>Bacillota</taxon>
        <taxon>Bacilli</taxon>
        <taxon>Lactobacillales</taxon>
        <taxon>Lactobacillaceae</taxon>
        <taxon>Liquorilactobacillus</taxon>
    </lineage>
</organism>
<keyword evidence="3" id="KW-0964">Secreted</keyword>
<dbReference type="InterPro" id="IPR013148">
    <property type="entry name" value="Glyco_hydro_32_N"/>
</dbReference>
<keyword evidence="10" id="KW-0472">Membrane</keyword>
<keyword evidence="8" id="KW-0326">Glycosidase</keyword>
<evidence type="ECO:0000256" key="2">
    <source>
        <dbReference type="ARBA" id="ARBA00022512"/>
    </source>
</evidence>
<dbReference type="Pfam" id="PF07523">
    <property type="entry name" value="Big_3"/>
    <property type="match status" value="1"/>
</dbReference>
<evidence type="ECO:0000256" key="5">
    <source>
        <dbReference type="ARBA" id="ARBA00022737"/>
    </source>
</evidence>
<dbReference type="eggNOG" id="COG1621">
    <property type="taxonomic scope" value="Bacteria"/>
</dbReference>
<dbReference type="InterPro" id="IPR022038">
    <property type="entry name" value="Ig-like_bact"/>
</dbReference>
<keyword evidence="13" id="KW-1185">Reference proteome</keyword>
<evidence type="ECO:0000256" key="10">
    <source>
        <dbReference type="SAM" id="Phobius"/>
    </source>
</evidence>
<dbReference type="InterPro" id="IPR013189">
    <property type="entry name" value="Glyco_hydro_32_C"/>
</dbReference>
<dbReference type="Gene3D" id="3.10.20.320">
    <property type="entry name" value="Putative peptidoglycan bound protein (lpxtg motif)"/>
    <property type="match status" value="1"/>
</dbReference>
<dbReference type="Gene3D" id="2.60.40.10">
    <property type="entry name" value="Immunoglobulins"/>
    <property type="match status" value="1"/>
</dbReference>
<evidence type="ECO:0000256" key="1">
    <source>
        <dbReference type="ARBA" id="ARBA00009902"/>
    </source>
</evidence>
<sequence length="1061" mass="117978">MSEVKEHHKMYKKGKVWIVAMVSLGSGTLLMSQMDTIQAATQSEINNSSMILQKETQSSTVVSKIDSSNQEASEKKATANNSSLKNNEDATSKSSESENQSASKSSAAQVSSEVSDNASRSETDELNQGQKSTGSEEEISVVKAASSSEESKATSSAVTQSEDISTASSEKEKTATLSSSNEIKQDTNNSSFTDDKSNNVVADTATETNNIQKVSSRDLEKKSYSEQYRNQIHYSPDKNWMNDPNGLFYDDKTGIYHLYYQYNPEGNEWGNMSWGHATSKDMINWKQEQLAIPMLTDQGWEDFTYTNTTGNLVEAGEVRYVGVPTTNWGDSNGKKAIFSGSVYVDKNNVSGLGVGTVLAFYTADYQIATRINDGKEDGWGTWLGLNEIQEQHLAYSQDGGKTFIQYSPDKNAAVPKPLIPVTDSKGGDAANFRDPNVVYDDLNKQFLLTVVSNQQALIYSSKDLLHWKYASSIQREKNVGLGVWECPTLIPMTVAGTKTTKWIFAVSVQQGAHATGSGMEYYVGDITAAGQWVPESTHTMKEPLTFDYGEDFYAGIPFANMKDKRNVLIAWQSNWSYTGEAKTSPWYGHMTLPRELKLVKDTRATDGYLLRNTVVSEIAHNEQENVLSSAEFNTTLKNSEHLLNYTGTQYKVTADFSWDTKNPPESVGFKLRVSHDGRYYLRVGYDLQTKEFFVQRLNTGEPGMGNPRDKMNAFVDSGEGKITLTIYVDETSIEAFANDGERAITQNFFMRPEYVGVQPTNQLYLYAQNGEVHVTGLKINPLTSIWKNESKVTFNYLDDKGNEIVSSKQKIGKIGDSYSMLAPVKIDNYFLSSTNMKNKNADNLYTAQNQVINYIYRKVQTNLWVKDSTLTAGTQNGWKAENNFIGGNDAAGKELTIKDVAVLGTVNPSKPGIYTVKYSYTDVQGNTILKTIKVTVVDPIKNKETRTKKSRSEQKLVIEANKRNNSRNNQTTKNGLSKQQISNKKVDYSMVNADSKGFKVAKKVSTLPRLDIQTGESKKNQKHLPQTGESNILALNILGIILTSLSSIGLFLRIKRKRDSK</sequence>
<evidence type="ECO:0000259" key="11">
    <source>
        <dbReference type="PROSITE" id="PS50847"/>
    </source>
</evidence>
<dbReference type="Pfam" id="PF19258">
    <property type="entry name" value="KxYKxGKxW_sig"/>
    <property type="match status" value="1"/>
</dbReference>
<dbReference type="SMART" id="SM00640">
    <property type="entry name" value="Glyco_32"/>
    <property type="match status" value="1"/>
</dbReference>
<dbReference type="InterPro" id="IPR013320">
    <property type="entry name" value="ConA-like_dom_sf"/>
</dbReference>